<evidence type="ECO:0000313" key="1">
    <source>
        <dbReference type="EMBL" id="TNV72203.1"/>
    </source>
</evidence>
<keyword evidence="2" id="KW-1185">Reference proteome</keyword>
<accession>A0A8J8NC18</accession>
<name>A0A8J8NC18_HALGN</name>
<dbReference type="EMBL" id="RRYP01023649">
    <property type="protein sequence ID" value="TNV72203.1"/>
    <property type="molecule type" value="Genomic_DNA"/>
</dbReference>
<dbReference type="AlphaFoldDB" id="A0A8J8NC18"/>
<proteinExistence type="predicted"/>
<sequence length="85" mass="10040">MSNAYYSQQSTNRLLKIKDQAEGNFQSQKELINWEEQQIKIIKNKKLVLLCEKNQLERAVVMKNQNCKDSFILIHNQRIVLLCVC</sequence>
<comment type="caution">
    <text evidence="1">The sequence shown here is derived from an EMBL/GenBank/DDBJ whole genome shotgun (WGS) entry which is preliminary data.</text>
</comment>
<gene>
    <name evidence="1" type="ORF">FGO68_gene8145</name>
</gene>
<reference evidence="1" key="1">
    <citation type="submission" date="2019-06" db="EMBL/GenBank/DDBJ databases">
        <authorList>
            <person name="Zheng W."/>
        </authorList>
    </citation>
    <scope>NUCLEOTIDE SEQUENCE</scope>
    <source>
        <strain evidence="1">QDHG01</strain>
    </source>
</reference>
<evidence type="ECO:0000313" key="2">
    <source>
        <dbReference type="Proteomes" id="UP000785679"/>
    </source>
</evidence>
<protein>
    <submittedName>
        <fullName evidence="1">Uncharacterized protein</fullName>
    </submittedName>
</protein>
<dbReference type="Proteomes" id="UP000785679">
    <property type="component" value="Unassembled WGS sequence"/>
</dbReference>
<organism evidence="1 2">
    <name type="scientific">Halteria grandinella</name>
    <dbReference type="NCBI Taxonomy" id="5974"/>
    <lineage>
        <taxon>Eukaryota</taxon>
        <taxon>Sar</taxon>
        <taxon>Alveolata</taxon>
        <taxon>Ciliophora</taxon>
        <taxon>Intramacronucleata</taxon>
        <taxon>Spirotrichea</taxon>
        <taxon>Stichotrichia</taxon>
        <taxon>Sporadotrichida</taxon>
        <taxon>Halteriidae</taxon>
        <taxon>Halteria</taxon>
    </lineage>
</organism>